<accession>A0ABU1DLE5</accession>
<proteinExistence type="predicted"/>
<organism evidence="1 2">
    <name type="scientific">Chelatococcus sambhunathii</name>
    <dbReference type="NCBI Taxonomy" id="363953"/>
    <lineage>
        <taxon>Bacteria</taxon>
        <taxon>Pseudomonadati</taxon>
        <taxon>Pseudomonadota</taxon>
        <taxon>Alphaproteobacteria</taxon>
        <taxon>Hyphomicrobiales</taxon>
        <taxon>Chelatococcaceae</taxon>
        <taxon>Chelatococcus</taxon>
    </lineage>
</organism>
<reference evidence="1" key="1">
    <citation type="submission" date="2020-10" db="EMBL/GenBank/DDBJ databases">
        <authorList>
            <person name="Abbas A."/>
            <person name="Razzaq R."/>
            <person name="Waqas M."/>
            <person name="Abbas N."/>
            <person name="Nielsen T.K."/>
            <person name="Hansen L.H."/>
            <person name="Hussain S."/>
            <person name="Shahid M."/>
        </authorList>
    </citation>
    <scope>NUCLEOTIDE SEQUENCE</scope>
    <source>
        <strain evidence="1">S14</strain>
    </source>
</reference>
<protein>
    <recommendedName>
        <fullName evidence="3">1-deoxy-D-xylulose-5-phosphate synthase</fullName>
    </recommendedName>
</protein>
<comment type="caution">
    <text evidence="1">The sequence shown here is derived from an EMBL/GenBank/DDBJ whole genome shotgun (WGS) entry which is preliminary data.</text>
</comment>
<gene>
    <name evidence="1" type="ORF">IHQ68_19605</name>
</gene>
<dbReference type="Proteomes" id="UP001181622">
    <property type="component" value="Unassembled WGS sequence"/>
</dbReference>
<name>A0ABU1DLE5_9HYPH</name>
<evidence type="ECO:0000313" key="1">
    <source>
        <dbReference type="EMBL" id="MDR4308833.1"/>
    </source>
</evidence>
<dbReference type="EMBL" id="JADBEO010000078">
    <property type="protein sequence ID" value="MDR4308833.1"/>
    <property type="molecule type" value="Genomic_DNA"/>
</dbReference>
<evidence type="ECO:0000313" key="2">
    <source>
        <dbReference type="Proteomes" id="UP001181622"/>
    </source>
</evidence>
<sequence>GEGALDRGLKIRTLVLPDRYIDHDKPEKQIAEAGLDAASIAAAAIHALGALGKKTRAALRGQL</sequence>
<dbReference type="RefSeq" id="WP_309394905.1">
    <property type="nucleotide sequence ID" value="NZ_JADBEO010000078.1"/>
</dbReference>
<evidence type="ECO:0008006" key="3">
    <source>
        <dbReference type="Google" id="ProtNLM"/>
    </source>
</evidence>
<keyword evidence="2" id="KW-1185">Reference proteome</keyword>
<feature type="non-terminal residue" evidence="1">
    <location>
        <position position="1"/>
    </location>
</feature>